<gene>
    <name evidence="2" type="ORF">C6P46_001083</name>
</gene>
<proteinExistence type="predicted"/>
<dbReference type="Proteomes" id="UP000777482">
    <property type="component" value="Unassembled WGS sequence"/>
</dbReference>
<dbReference type="PANTHER" id="PTHR28082:SF2">
    <property type="entry name" value="CHY-TYPE DOMAIN-CONTAINING PROTEIN"/>
    <property type="match status" value="1"/>
</dbReference>
<dbReference type="InterPro" id="IPR052604">
    <property type="entry name" value="Mito_Tim_assembly_helper"/>
</dbReference>
<keyword evidence="3" id="KW-1185">Reference proteome</keyword>
<dbReference type="GO" id="GO:0005758">
    <property type="term" value="C:mitochondrial intermembrane space"/>
    <property type="evidence" value="ECO:0007669"/>
    <property type="project" value="TreeGrafter"/>
</dbReference>
<feature type="region of interest" description="Disordered" evidence="1">
    <location>
        <begin position="117"/>
        <end position="144"/>
    </location>
</feature>
<dbReference type="GO" id="GO:0008270">
    <property type="term" value="F:zinc ion binding"/>
    <property type="evidence" value="ECO:0007669"/>
    <property type="project" value="InterPro"/>
</dbReference>
<dbReference type="PANTHER" id="PTHR28082">
    <property type="entry name" value="ZINC FINGER PROTEIN"/>
    <property type="match status" value="1"/>
</dbReference>
<evidence type="ECO:0000256" key="1">
    <source>
        <dbReference type="SAM" id="MobiDB-lite"/>
    </source>
</evidence>
<dbReference type="OrthoDB" id="411372at2759"/>
<sequence length="144" mass="16008">MCKVVQIYTDPSRHPRTLLPKVCAECHAETSDHPLVKTHEMAFLCKKCKKAFRKDMQAYEESDEYCPHCDNHYVIDAKTPNAMLTVESEDTRIDNRAIKDDRVGADGKIDTPELDEWLSHLDGAPGPATTAAGGDDFSSGPTSR</sequence>
<comment type="caution">
    <text evidence="2">The sequence shown here is derived from an EMBL/GenBank/DDBJ whole genome shotgun (WGS) entry which is preliminary data.</text>
</comment>
<dbReference type="SUPFAM" id="SSF161219">
    <property type="entry name" value="CHY zinc finger-like"/>
    <property type="match status" value="1"/>
</dbReference>
<evidence type="ECO:0000313" key="3">
    <source>
        <dbReference type="Proteomes" id="UP000777482"/>
    </source>
</evidence>
<name>A0A9P6VUC3_RHOMI</name>
<feature type="compositionally biased region" description="Low complexity" evidence="1">
    <location>
        <begin position="122"/>
        <end position="136"/>
    </location>
</feature>
<reference evidence="2 3" key="1">
    <citation type="submission" date="2020-11" db="EMBL/GenBank/DDBJ databases">
        <title>Kefir isolates.</title>
        <authorList>
            <person name="Marcisauskas S."/>
            <person name="Kim Y."/>
            <person name="Blasche S."/>
        </authorList>
    </citation>
    <scope>NUCLEOTIDE SEQUENCE [LARGE SCALE GENOMIC DNA]</scope>
    <source>
        <strain evidence="2 3">KR</strain>
    </source>
</reference>
<dbReference type="GO" id="GO:0045041">
    <property type="term" value="P:protein import into mitochondrial intermembrane space"/>
    <property type="evidence" value="ECO:0007669"/>
    <property type="project" value="TreeGrafter"/>
</dbReference>
<dbReference type="AlphaFoldDB" id="A0A9P6VUC3"/>
<organism evidence="2 3">
    <name type="scientific">Rhodotorula mucilaginosa</name>
    <name type="common">Yeast</name>
    <name type="synonym">Rhodotorula rubra</name>
    <dbReference type="NCBI Taxonomy" id="5537"/>
    <lineage>
        <taxon>Eukaryota</taxon>
        <taxon>Fungi</taxon>
        <taxon>Dikarya</taxon>
        <taxon>Basidiomycota</taxon>
        <taxon>Pucciniomycotina</taxon>
        <taxon>Microbotryomycetes</taxon>
        <taxon>Sporidiobolales</taxon>
        <taxon>Sporidiobolaceae</taxon>
        <taxon>Rhodotorula</taxon>
    </lineage>
</organism>
<evidence type="ECO:0000313" key="2">
    <source>
        <dbReference type="EMBL" id="KAG0655269.1"/>
    </source>
</evidence>
<accession>A0A9P6VUC3</accession>
<dbReference type="InterPro" id="IPR037274">
    <property type="entry name" value="Znf_CHY_sf"/>
</dbReference>
<dbReference type="EMBL" id="PUHQ01000125">
    <property type="protein sequence ID" value="KAG0655269.1"/>
    <property type="molecule type" value="Genomic_DNA"/>
</dbReference>
<protein>
    <recommendedName>
        <fullName evidence="4">Zinc finger protein</fullName>
    </recommendedName>
</protein>
<evidence type="ECO:0008006" key="4">
    <source>
        <dbReference type="Google" id="ProtNLM"/>
    </source>
</evidence>